<organism evidence="2">
    <name type="scientific">uncultured Sphingomonadaceae bacterium</name>
    <dbReference type="NCBI Taxonomy" id="169976"/>
    <lineage>
        <taxon>Bacteria</taxon>
        <taxon>Pseudomonadati</taxon>
        <taxon>Pseudomonadota</taxon>
        <taxon>Alphaproteobacteria</taxon>
        <taxon>Sphingomonadales</taxon>
        <taxon>Sphingomonadaceae</taxon>
        <taxon>environmental samples</taxon>
    </lineage>
</organism>
<protein>
    <recommendedName>
        <fullName evidence="1">DUF6894 domain-containing protein</fullName>
    </recommendedName>
</protein>
<dbReference type="AlphaFoldDB" id="A0A6J4TRR7"/>
<accession>A0A6J4TRR7</accession>
<evidence type="ECO:0000313" key="2">
    <source>
        <dbReference type="EMBL" id="CAA9530434.1"/>
    </source>
</evidence>
<evidence type="ECO:0000259" key="1">
    <source>
        <dbReference type="Pfam" id="PF21834"/>
    </source>
</evidence>
<name>A0A6J4TRR7_9SPHN</name>
<sequence>MDFFCASGICSWRRRRRFGTPPEMARYYFHLHECGRIIHDDEGSELPTLDAARDRAVREARAIMSAEVAQGRLCLGCNIEVLDVRGRLAANIPFKEALALSGI</sequence>
<feature type="domain" description="DUF6894" evidence="1">
    <location>
        <begin position="26"/>
        <end position="94"/>
    </location>
</feature>
<dbReference type="EMBL" id="CADCVX010000512">
    <property type="protein sequence ID" value="CAA9530434.1"/>
    <property type="molecule type" value="Genomic_DNA"/>
</dbReference>
<dbReference type="InterPro" id="IPR054189">
    <property type="entry name" value="DUF6894"/>
</dbReference>
<dbReference type="Pfam" id="PF21834">
    <property type="entry name" value="DUF6894"/>
    <property type="match status" value="1"/>
</dbReference>
<gene>
    <name evidence="2" type="ORF">AVDCRST_MAG91-2909</name>
</gene>
<proteinExistence type="predicted"/>
<reference evidence="2" key="1">
    <citation type="submission" date="2020-02" db="EMBL/GenBank/DDBJ databases">
        <authorList>
            <person name="Meier V. D."/>
        </authorList>
    </citation>
    <scope>NUCLEOTIDE SEQUENCE</scope>
    <source>
        <strain evidence="2">AVDCRST_MAG91</strain>
    </source>
</reference>